<name>A0A6A6X7L0_9PLEO</name>
<reference evidence="2" key="1">
    <citation type="journal article" date="2020" name="Stud. Mycol.">
        <title>101 Dothideomycetes genomes: a test case for predicting lifestyles and emergence of pathogens.</title>
        <authorList>
            <person name="Haridas S."/>
            <person name="Albert R."/>
            <person name="Binder M."/>
            <person name="Bloem J."/>
            <person name="Labutti K."/>
            <person name="Salamov A."/>
            <person name="Andreopoulos B."/>
            <person name="Baker S."/>
            <person name="Barry K."/>
            <person name="Bills G."/>
            <person name="Bluhm B."/>
            <person name="Cannon C."/>
            <person name="Castanera R."/>
            <person name="Culley D."/>
            <person name="Daum C."/>
            <person name="Ezra D."/>
            <person name="Gonzalez J."/>
            <person name="Henrissat B."/>
            <person name="Kuo A."/>
            <person name="Liang C."/>
            <person name="Lipzen A."/>
            <person name="Lutzoni F."/>
            <person name="Magnuson J."/>
            <person name="Mondo S."/>
            <person name="Nolan M."/>
            <person name="Ohm R."/>
            <person name="Pangilinan J."/>
            <person name="Park H.-J."/>
            <person name="Ramirez L."/>
            <person name="Alfaro M."/>
            <person name="Sun H."/>
            <person name="Tritt A."/>
            <person name="Yoshinaga Y."/>
            <person name="Zwiers L.-H."/>
            <person name="Turgeon B."/>
            <person name="Goodwin S."/>
            <person name="Spatafora J."/>
            <person name="Crous P."/>
            <person name="Grigoriev I."/>
        </authorList>
    </citation>
    <scope>NUCLEOTIDE SEQUENCE</scope>
    <source>
        <strain evidence="2">CBS 109.77</strain>
    </source>
</reference>
<dbReference type="Proteomes" id="UP000799757">
    <property type="component" value="Unassembled WGS sequence"/>
</dbReference>
<evidence type="ECO:0000313" key="3">
    <source>
        <dbReference type="Proteomes" id="UP000799757"/>
    </source>
</evidence>
<protein>
    <recommendedName>
        <fullName evidence="1">PD-(D/E)XK nuclease-like domain-containing protein</fullName>
    </recommendedName>
</protein>
<dbReference type="Pfam" id="PF20516">
    <property type="entry name" value="PDDEXK_12"/>
    <property type="match status" value="1"/>
</dbReference>
<organism evidence="2 3">
    <name type="scientific">Melanomma pulvis-pyrius CBS 109.77</name>
    <dbReference type="NCBI Taxonomy" id="1314802"/>
    <lineage>
        <taxon>Eukaryota</taxon>
        <taxon>Fungi</taxon>
        <taxon>Dikarya</taxon>
        <taxon>Ascomycota</taxon>
        <taxon>Pezizomycotina</taxon>
        <taxon>Dothideomycetes</taxon>
        <taxon>Pleosporomycetidae</taxon>
        <taxon>Pleosporales</taxon>
        <taxon>Melanommataceae</taxon>
        <taxon>Melanomma</taxon>
    </lineage>
</organism>
<gene>
    <name evidence="2" type="ORF">K505DRAFT_308311</name>
</gene>
<dbReference type="InterPro" id="IPR046797">
    <property type="entry name" value="PDDEXK_12"/>
</dbReference>
<evidence type="ECO:0000259" key="1">
    <source>
        <dbReference type="Pfam" id="PF20516"/>
    </source>
</evidence>
<keyword evidence="3" id="KW-1185">Reference proteome</keyword>
<dbReference type="AlphaFoldDB" id="A0A6A6X7L0"/>
<evidence type="ECO:0000313" key="2">
    <source>
        <dbReference type="EMBL" id="KAF2792083.1"/>
    </source>
</evidence>
<dbReference type="EMBL" id="MU001987">
    <property type="protein sequence ID" value="KAF2792083.1"/>
    <property type="molecule type" value="Genomic_DNA"/>
</dbReference>
<proteinExistence type="predicted"/>
<feature type="domain" description="PD-(D/E)XK nuclease-like" evidence="1">
    <location>
        <begin position="103"/>
        <end position="349"/>
    </location>
</feature>
<dbReference type="OrthoDB" id="4161186at2759"/>
<sequence>MVRQPPRKRVCPGYDGTTSFGTNLGYELSFSGQDIPETTASGRIDVPLKSPNSAEGLLASLFSSIQKLADFNASGFISDSRREAIQERAGAKNTILRVYYPPDYYFADSSERDKVGPTPDINSVLELVQASIDCEEEAMSEHGWNCEVHYPLLSMAVHGASKIPKQLLHVIPCTTARIIQNYRSPDRQVKMVDFSIAIKPLHSKLEVDKNAAAEIDIRRKTLPSGSINHTAYEPLLQYPISVTIETKKGGSDEKSSIIQAVTWQRAQWRQLMRMVHTRDFRTRGNVFLPIFYVLGSQWYFAATALEDGEVVLYRGLECGSLGSTNTPYGTYKIIYGIQLVLQYVQNHYWPWYKEAALGMPVEVEVGGY</sequence>
<accession>A0A6A6X7L0</accession>